<keyword evidence="4" id="KW-0460">Magnesium</keyword>
<keyword evidence="5" id="KW-0443">Lipid metabolism</keyword>
<dbReference type="OrthoDB" id="1652964at2759"/>
<evidence type="ECO:0000256" key="4">
    <source>
        <dbReference type="ARBA" id="ARBA00022842"/>
    </source>
</evidence>
<evidence type="ECO:0000256" key="2">
    <source>
        <dbReference type="ARBA" id="ARBA00022679"/>
    </source>
</evidence>
<evidence type="ECO:0000313" key="7">
    <source>
        <dbReference type="Proteomes" id="UP000008782"/>
    </source>
</evidence>
<dbReference type="GO" id="GO:0019287">
    <property type="term" value="P:isopentenyl diphosphate biosynthetic process, mevalonate pathway"/>
    <property type="evidence" value="ECO:0007669"/>
    <property type="project" value="TreeGrafter"/>
</dbReference>
<gene>
    <name evidence="6" type="ORF">GLRG_04655</name>
</gene>
<dbReference type="EMBL" id="GG697345">
    <property type="protein sequence ID" value="EFQ29511.1"/>
    <property type="molecule type" value="Genomic_DNA"/>
</dbReference>
<evidence type="ECO:0000256" key="3">
    <source>
        <dbReference type="ARBA" id="ARBA00022777"/>
    </source>
</evidence>
<dbReference type="RefSeq" id="XP_008093531.1">
    <property type="nucleotide sequence ID" value="XM_008095340.1"/>
</dbReference>
<dbReference type="PANTHER" id="PTHR43290">
    <property type="entry name" value="MEVALONATE KINASE"/>
    <property type="match status" value="1"/>
</dbReference>
<keyword evidence="2" id="KW-0808">Transferase</keyword>
<dbReference type="InterPro" id="IPR036554">
    <property type="entry name" value="GHMP_kinase_C_sf"/>
</dbReference>
<dbReference type="GO" id="GO:0005524">
    <property type="term" value="F:ATP binding"/>
    <property type="evidence" value="ECO:0007669"/>
    <property type="project" value="InterPro"/>
</dbReference>
<accession>E3QF73</accession>
<keyword evidence="5" id="KW-0753">Steroid metabolism</keyword>
<dbReference type="AlphaFoldDB" id="E3QF73"/>
<protein>
    <submittedName>
        <fullName evidence="6">Uncharacterized protein</fullName>
    </submittedName>
</protein>
<reference evidence="7" key="1">
    <citation type="journal article" date="2012" name="Nat. Genet.">
        <title>Lifestyle transitions in plant pathogenic Colletotrichum fungi deciphered by genome and transcriptome analyses.</title>
        <authorList>
            <person name="O'Connell R.J."/>
            <person name="Thon M.R."/>
            <person name="Hacquard S."/>
            <person name="Amyotte S.G."/>
            <person name="Kleemann J."/>
            <person name="Torres M.F."/>
            <person name="Damm U."/>
            <person name="Buiate E.A."/>
            <person name="Epstein L."/>
            <person name="Alkan N."/>
            <person name="Altmueller J."/>
            <person name="Alvarado-Balderrama L."/>
            <person name="Bauser C.A."/>
            <person name="Becker C."/>
            <person name="Birren B.W."/>
            <person name="Chen Z."/>
            <person name="Choi J."/>
            <person name="Crouch J.A."/>
            <person name="Duvick J.P."/>
            <person name="Farman M.A."/>
            <person name="Gan P."/>
            <person name="Heiman D."/>
            <person name="Henrissat B."/>
            <person name="Howard R.J."/>
            <person name="Kabbage M."/>
            <person name="Koch C."/>
            <person name="Kracher B."/>
            <person name="Kubo Y."/>
            <person name="Law A.D."/>
            <person name="Lebrun M.-H."/>
            <person name="Lee Y.-H."/>
            <person name="Miyara I."/>
            <person name="Moore N."/>
            <person name="Neumann U."/>
            <person name="Nordstroem K."/>
            <person name="Panaccione D.G."/>
            <person name="Panstruga R."/>
            <person name="Place M."/>
            <person name="Proctor R.H."/>
            <person name="Prusky D."/>
            <person name="Rech G."/>
            <person name="Reinhardt R."/>
            <person name="Rollins J.A."/>
            <person name="Rounsley S."/>
            <person name="Schardl C.L."/>
            <person name="Schwartz D.C."/>
            <person name="Shenoy N."/>
            <person name="Shirasu K."/>
            <person name="Sikhakolli U.R."/>
            <person name="Stueber K."/>
            <person name="Sukno S.A."/>
            <person name="Sweigard J.A."/>
            <person name="Takano Y."/>
            <person name="Takahara H."/>
            <person name="Trail F."/>
            <person name="van der Does H.C."/>
            <person name="Voll L.M."/>
            <person name="Will I."/>
            <person name="Young S."/>
            <person name="Zeng Q."/>
            <person name="Zhang J."/>
            <person name="Zhou S."/>
            <person name="Dickman M.B."/>
            <person name="Schulze-Lefert P."/>
            <person name="Ver Loren van Themaat E."/>
            <person name="Ma L.-J."/>
            <person name="Vaillancourt L.J."/>
        </authorList>
    </citation>
    <scope>NUCLEOTIDE SEQUENCE [LARGE SCALE GENOMIC DNA]</scope>
    <source>
        <strain evidence="7">M1.001 / M2 / FGSC 10212</strain>
    </source>
</reference>
<evidence type="ECO:0000256" key="1">
    <source>
        <dbReference type="ARBA" id="ARBA00022490"/>
    </source>
</evidence>
<sequence length="127" mass="13887">MCIHGNPSGVDNTCSTQGKGVVFQRPDHQKPSLVKSLWNFPELPLLLVNTKQAKSTTVELGKVQRLKNAHPKVVGSILEAIDSVTRSANEIIDDIDSEKEESLRRIGELMSINHGLLSSLGVSHPRP</sequence>
<dbReference type="Gene3D" id="3.30.70.890">
    <property type="entry name" value="GHMP kinase, C-terminal domain"/>
    <property type="match status" value="1"/>
</dbReference>
<dbReference type="GeneID" id="24410020"/>
<dbReference type="VEuPathDB" id="FungiDB:GLRG_04655"/>
<dbReference type="PANTHER" id="PTHR43290:SF2">
    <property type="entry name" value="MEVALONATE KINASE"/>
    <property type="match status" value="1"/>
</dbReference>
<evidence type="ECO:0000313" key="6">
    <source>
        <dbReference type="EMBL" id="EFQ29511.1"/>
    </source>
</evidence>
<dbReference type="Proteomes" id="UP000008782">
    <property type="component" value="Unassembled WGS sequence"/>
</dbReference>
<dbReference type="Gene3D" id="3.30.230.10">
    <property type="match status" value="1"/>
</dbReference>
<dbReference type="eggNOG" id="KOG1511">
    <property type="taxonomic scope" value="Eukaryota"/>
</dbReference>
<dbReference type="GO" id="GO:0004496">
    <property type="term" value="F:mevalonate kinase activity"/>
    <property type="evidence" value="ECO:0007669"/>
    <property type="project" value="InterPro"/>
</dbReference>
<dbReference type="GO" id="GO:0006696">
    <property type="term" value="P:ergosterol biosynthetic process"/>
    <property type="evidence" value="ECO:0007669"/>
    <property type="project" value="TreeGrafter"/>
</dbReference>
<dbReference type="HOGENOM" id="CLU_1970390_0_0_1"/>
<dbReference type="InterPro" id="IPR006205">
    <property type="entry name" value="Mev_gal_kin"/>
</dbReference>
<keyword evidence="7" id="KW-1185">Reference proteome</keyword>
<keyword evidence="1" id="KW-0963">Cytoplasm</keyword>
<evidence type="ECO:0000256" key="5">
    <source>
        <dbReference type="ARBA" id="ARBA00023221"/>
    </source>
</evidence>
<proteinExistence type="predicted"/>
<dbReference type="InterPro" id="IPR014721">
    <property type="entry name" value="Ribsml_uS5_D2-typ_fold_subgr"/>
</dbReference>
<name>E3QF73_COLGM</name>
<dbReference type="SUPFAM" id="SSF55060">
    <property type="entry name" value="GHMP Kinase, C-terminal domain"/>
    <property type="match status" value="1"/>
</dbReference>
<keyword evidence="3" id="KW-0418">Kinase</keyword>
<organism evidence="7">
    <name type="scientific">Colletotrichum graminicola (strain M1.001 / M2 / FGSC 10212)</name>
    <name type="common">Maize anthracnose fungus</name>
    <name type="synonym">Glomerella graminicola</name>
    <dbReference type="NCBI Taxonomy" id="645133"/>
    <lineage>
        <taxon>Eukaryota</taxon>
        <taxon>Fungi</taxon>
        <taxon>Dikarya</taxon>
        <taxon>Ascomycota</taxon>
        <taxon>Pezizomycotina</taxon>
        <taxon>Sordariomycetes</taxon>
        <taxon>Hypocreomycetidae</taxon>
        <taxon>Glomerellales</taxon>
        <taxon>Glomerellaceae</taxon>
        <taxon>Colletotrichum</taxon>
        <taxon>Colletotrichum graminicola species complex</taxon>
    </lineage>
</organism>
<dbReference type="STRING" id="645133.E3QF73"/>
<dbReference type="GO" id="GO:0005829">
    <property type="term" value="C:cytosol"/>
    <property type="evidence" value="ECO:0007669"/>
    <property type="project" value="TreeGrafter"/>
</dbReference>